<proteinExistence type="predicted"/>
<comment type="caution">
    <text evidence="2">The sequence shown here is derived from an EMBL/GenBank/DDBJ whole genome shotgun (WGS) entry which is preliminary data.</text>
</comment>
<dbReference type="Proteomes" id="UP001497522">
    <property type="component" value="Unassembled WGS sequence"/>
</dbReference>
<keyword evidence="3" id="KW-1185">Reference proteome</keyword>
<evidence type="ECO:0000313" key="3">
    <source>
        <dbReference type="Proteomes" id="UP001497522"/>
    </source>
</evidence>
<sequence>MVISIDVDKVRDAAVFALSRFVVSVGVVSVAWRYVDTVRNSMEFSVWDDANHSPKCVALLERVVALLERVVKVWCTSYCWRGANCWLQWSRI</sequence>
<organism evidence="2 3">
    <name type="scientific">Sphagnum jensenii</name>
    <dbReference type="NCBI Taxonomy" id="128206"/>
    <lineage>
        <taxon>Eukaryota</taxon>
        <taxon>Viridiplantae</taxon>
        <taxon>Streptophyta</taxon>
        <taxon>Embryophyta</taxon>
        <taxon>Bryophyta</taxon>
        <taxon>Sphagnophytina</taxon>
        <taxon>Sphagnopsida</taxon>
        <taxon>Sphagnales</taxon>
        <taxon>Sphagnaceae</taxon>
        <taxon>Sphagnum</taxon>
    </lineage>
</organism>
<dbReference type="EMBL" id="CAXHBF010000572">
    <property type="protein sequence ID" value="CAK9856776.1"/>
    <property type="molecule type" value="Genomic_DNA"/>
</dbReference>
<protein>
    <submittedName>
        <fullName evidence="2">Uncharacterized protein</fullName>
    </submittedName>
</protein>
<feature type="transmembrane region" description="Helical" evidence="1">
    <location>
        <begin position="13"/>
        <end position="35"/>
    </location>
</feature>
<accession>A0ABP1A3R4</accession>
<evidence type="ECO:0000256" key="1">
    <source>
        <dbReference type="SAM" id="Phobius"/>
    </source>
</evidence>
<keyword evidence="1" id="KW-1133">Transmembrane helix</keyword>
<evidence type="ECO:0000313" key="2">
    <source>
        <dbReference type="EMBL" id="CAK9856776.1"/>
    </source>
</evidence>
<reference evidence="2" key="1">
    <citation type="submission" date="2024-03" db="EMBL/GenBank/DDBJ databases">
        <authorList>
            <consortium name="ELIXIR-Norway"/>
            <consortium name="Elixir Norway"/>
        </authorList>
    </citation>
    <scope>NUCLEOTIDE SEQUENCE</scope>
</reference>
<keyword evidence="1" id="KW-0812">Transmembrane</keyword>
<gene>
    <name evidence="2" type="ORF">CSSPJE1EN2_LOCUS26708</name>
</gene>
<keyword evidence="1" id="KW-0472">Membrane</keyword>
<name>A0ABP1A3R4_9BRYO</name>